<keyword evidence="8" id="KW-0915">Sodium</keyword>
<feature type="transmembrane region" description="Helical" evidence="14">
    <location>
        <begin position="554"/>
        <end position="576"/>
    </location>
</feature>
<keyword evidence="11" id="KW-0739">Sodium transport</keyword>
<sequence>MKFDWIDLSIIALYIVLSIFIGFWISKKAGKSLQNYFLGGNQLKWYYLGLSNGSGMFDVSGAAWTVTIFFVYGLKSVWIPWLWPVWNQIFVMIFMAVWLRRSNVMTGAEWITTRFGNDRGGKFSHIIVVVFAVISAIGFIAYFFVGIGKFAVMIFPWDLSFSLGRVHIISEYAYATILLTITTLYVIKGGMYSVVATEVMQFFVMTIACIAVAWFAMKHVSAEQIEASVPNGWFDIVPRWDGGLDWTDIFAQANDKIAEDGYGMLGAMVMMMLFKGIFSSLAGPVPSYDMQRILSTKTPRDAAKMSGLTSLVLYPPRYLMIAGLGILALVSVGPMLEASNGTFDFEKILPFVINNLLPVGLKGIILAGLLAAFMSTFSAFVNSAPAYIVNDLYKKYINPNASGKRYIRISYFSSIGMVVVGIIFGFFSASINSLTLWITSSLYGGYVAANVLKWVWWRFNGYGYFWGMLAGLAGSTIKFLFFPATPDIYLFPIILIMASAGSFLGCLFTKPVDDDTLIEFYKNVRPWGWWKPVYLKAKKKYPGITKNKDLPRDAFNIVIGIIWQTVLITAPVYFVLRKPQGVLISLAVFILTSIILKFNWLDKIKDYETSV</sequence>
<dbReference type="InterPro" id="IPR001734">
    <property type="entry name" value="Na/solute_symporter"/>
</dbReference>
<comment type="catalytic activity">
    <reaction evidence="12">
        <text>L-proline(in) + Na(+)(in) = L-proline(out) + Na(+)(out)</text>
        <dbReference type="Rhea" id="RHEA:28967"/>
        <dbReference type="ChEBI" id="CHEBI:29101"/>
        <dbReference type="ChEBI" id="CHEBI:60039"/>
    </reaction>
</comment>
<dbReference type="GO" id="GO:0005886">
    <property type="term" value="C:plasma membrane"/>
    <property type="evidence" value="ECO:0007669"/>
    <property type="project" value="UniProtKB-SubCell"/>
</dbReference>
<feature type="transmembrane region" description="Helical" evidence="14">
    <location>
        <begin position="45"/>
        <end position="72"/>
    </location>
</feature>
<feature type="transmembrane region" description="Helical" evidence="14">
    <location>
        <begin position="123"/>
        <end position="145"/>
    </location>
</feature>
<keyword evidence="4" id="KW-1003">Cell membrane</keyword>
<evidence type="ECO:0000256" key="5">
    <source>
        <dbReference type="ARBA" id="ARBA00022692"/>
    </source>
</evidence>
<feature type="transmembrane region" description="Helical" evidence="14">
    <location>
        <begin position="488"/>
        <end position="508"/>
    </location>
</feature>
<keyword evidence="6" id="KW-0769">Symport</keyword>
<keyword evidence="5 14" id="KW-0812">Transmembrane</keyword>
<proteinExistence type="inferred from homology"/>
<evidence type="ECO:0000256" key="8">
    <source>
        <dbReference type="ARBA" id="ARBA00023053"/>
    </source>
</evidence>
<feature type="transmembrane region" description="Helical" evidence="14">
    <location>
        <begin position="434"/>
        <end position="452"/>
    </location>
</feature>
<gene>
    <name evidence="15" type="ORF">D1164_17520</name>
</gene>
<dbReference type="CDD" id="cd11477">
    <property type="entry name" value="SLC5sbd_u1"/>
    <property type="match status" value="1"/>
</dbReference>
<reference evidence="15 16" key="1">
    <citation type="journal article" date="2015" name="Int. J. Syst. Evol. Microbiol.">
        <title>Mariniphaga sediminis sp. nov., isolated from coastal sediment.</title>
        <authorList>
            <person name="Wang F.Q."/>
            <person name="Shen Q.Y."/>
            <person name="Chen G.J."/>
            <person name="Du Z.J."/>
        </authorList>
    </citation>
    <scope>NUCLEOTIDE SEQUENCE [LARGE SCALE GENOMIC DNA]</scope>
    <source>
        <strain evidence="15 16">SY21</strain>
    </source>
</reference>
<feature type="transmembrane region" description="Helical" evidence="14">
    <location>
        <begin position="262"/>
        <end position="282"/>
    </location>
</feature>
<evidence type="ECO:0000256" key="11">
    <source>
        <dbReference type="ARBA" id="ARBA00023201"/>
    </source>
</evidence>
<comment type="caution">
    <text evidence="15">The sequence shown here is derived from an EMBL/GenBank/DDBJ whole genome shotgun (WGS) entry which is preliminary data.</text>
</comment>
<keyword evidence="9" id="KW-0406">Ion transport</keyword>
<evidence type="ECO:0000256" key="10">
    <source>
        <dbReference type="ARBA" id="ARBA00023136"/>
    </source>
</evidence>
<evidence type="ECO:0000256" key="1">
    <source>
        <dbReference type="ARBA" id="ARBA00004651"/>
    </source>
</evidence>
<feature type="transmembrane region" description="Helical" evidence="14">
    <location>
        <begin position="364"/>
        <end position="388"/>
    </location>
</feature>
<dbReference type="Pfam" id="PF00474">
    <property type="entry name" value="SSF"/>
    <property type="match status" value="1"/>
</dbReference>
<dbReference type="GO" id="GO:0015193">
    <property type="term" value="F:L-proline transmembrane transporter activity"/>
    <property type="evidence" value="ECO:0007669"/>
    <property type="project" value="TreeGrafter"/>
</dbReference>
<feature type="transmembrane region" description="Helical" evidence="14">
    <location>
        <begin position="409"/>
        <end position="428"/>
    </location>
</feature>
<organism evidence="15 16">
    <name type="scientific">Mariniphaga sediminis</name>
    <dbReference type="NCBI Taxonomy" id="1628158"/>
    <lineage>
        <taxon>Bacteria</taxon>
        <taxon>Pseudomonadati</taxon>
        <taxon>Bacteroidota</taxon>
        <taxon>Bacteroidia</taxon>
        <taxon>Marinilabiliales</taxon>
        <taxon>Prolixibacteraceae</taxon>
        <taxon>Mariniphaga</taxon>
    </lineage>
</organism>
<evidence type="ECO:0000256" key="3">
    <source>
        <dbReference type="ARBA" id="ARBA00022448"/>
    </source>
</evidence>
<feature type="transmembrane region" description="Helical" evidence="14">
    <location>
        <begin position="165"/>
        <end position="187"/>
    </location>
</feature>
<dbReference type="GO" id="GO:0015824">
    <property type="term" value="P:proline transport"/>
    <property type="evidence" value="ECO:0007669"/>
    <property type="project" value="TreeGrafter"/>
</dbReference>
<protein>
    <submittedName>
        <fullName evidence="15">Sodium:solute symporter</fullName>
    </submittedName>
</protein>
<dbReference type="InterPro" id="IPR038377">
    <property type="entry name" value="Na/Glc_symporter_sf"/>
</dbReference>
<evidence type="ECO:0000256" key="4">
    <source>
        <dbReference type="ARBA" id="ARBA00022475"/>
    </source>
</evidence>
<feature type="transmembrane region" description="Helical" evidence="14">
    <location>
        <begin position="6"/>
        <end position="25"/>
    </location>
</feature>
<keyword evidence="7 14" id="KW-1133">Transmembrane helix</keyword>
<evidence type="ECO:0000256" key="12">
    <source>
        <dbReference type="ARBA" id="ARBA00033708"/>
    </source>
</evidence>
<dbReference type="InterPro" id="IPR050277">
    <property type="entry name" value="Sodium:Solute_Symporter"/>
</dbReference>
<evidence type="ECO:0000256" key="6">
    <source>
        <dbReference type="ARBA" id="ARBA00022847"/>
    </source>
</evidence>
<keyword evidence="16" id="KW-1185">Reference proteome</keyword>
<dbReference type="Gene3D" id="1.20.1730.10">
    <property type="entry name" value="Sodium/glucose cotransporter"/>
    <property type="match status" value="1"/>
</dbReference>
<evidence type="ECO:0000256" key="7">
    <source>
        <dbReference type="ARBA" id="ARBA00022989"/>
    </source>
</evidence>
<evidence type="ECO:0000256" key="14">
    <source>
        <dbReference type="SAM" id="Phobius"/>
    </source>
</evidence>
<evidence type="ECO:0000256" key="13">
    <source>
        <dbReference type="RuleBase" id="RU362091"/>
    </source>
</evidence>
<dbReference type="PROSITE" id="PS50283">
    <property type="entry name" value="NA_SOLUT_SYMP_3"/>
    <property type="match status" value="1"/>
</dbReference>
<feature type="transmembrane region" description="Helical" evidence="14">
    <location>
        <begin position="582"/>
        <end position="600"/>
    </location>
</feature>
<dbReference type="RefSeq" id="WP_119351193.1">
    <property type="nucleotide sequence ID" value="NZ_QWET01000015.1"/>
</dbReference>
<dbReference type="EMBL" id="QWET01000015">
    <property type="protein sequence ID" value="RIH63938.1"/>
    <property type="molecule type" value="Genomic_DNA"/>
</dbReference>
<name>A0A399CYA5_9BACT</name>
<dbReference type="PANTHER" id="PTHR48086">
    <property type="entry name" value="SODIUM/PROLINE SYMPORTER-RELATED"/>
    <property type="match status" value="1"/>
</dbReference>
<keyword evidence="3" id="KW-0813">Transport</keyword>
<feature type="transmembrane region" description="Helical" evidence="14">
    <location>
        <begin position="464"/>
        <end position="482"/>
    </location>
</feature>
<feature type="transmembrane region" description="Helical" evidence="14">
    <location>
        <begin position="199"/>
        <end position="217"/>
    </location>
</feature>
<dbReference type="OrthoDB" id="9761931at2"/>
<feature type="transmembrane region" description="Helical" evidence="14">
    <location>
        <begin position="78"/>
        <end position="99"/>
    </location>
</feature>
<comment type="similarity">
    <text evidence="2 13">Belongs to the sodium:solute symporter (SSF) (TC 2.A.21) family.</text>
</comment>
<dbReference type="Proteomes" id="UP000266441">
    <property type="component" value="Unassembled WGS sequence"/>
</dbReference>
<dbReference type="AlphaFoldDB" id="A0A399CYA5"/>
<evidence type="ECO:0000256" key="9">
    <source>
        <dbReference type="ARBA" id="ARBA00023065"/>
    </source>
</evidence>
<accession>A0A399CYA5</accession>
<feature type="transmembrane region" description="Helical" evidence="14">
    <location>
        <begin position="318"/>
        <end position="336"/>
    </location>
</feature>
<dbReference type="PANTHER" id="PTHR48086:SF3">
    <property type="entry name" value="SODIUM_PROLINE SYMPORTER"/>
    <property type="match status" value="1"/>
</dbReference>
<comment type="subcellular location">
    <subcellularLocation>
        <location evidence="1">Cell membrane</location>
        <topology evidence="1">Multi-pass membrane protein</topology>
    </subcellularLocation>
</comment>
<dbReference type="GO" id="GO:0005298">
    <property type="term" value="F:proline:sodium symporter activity"/>
    <property type="evidence" value="ECO:0007669"/>
    <property type="project" value="TreeGrafter"/>
</dbReference>
<evidence type="ECO:0000313" key="15">
    <source>
        <dbReference type="EMBL" id="RIH63938.1"/>
    </source>
</evidence>
<keyword evidence="10 14" id="KW-0472">Membrane</keyword>
<evidence type="ECO:0000313" key="16">
    <source>
        <dbReference type="Proteomes" id="UP000266441"/>
    </source>
</evidence>
<evidence type="ECO:0000256" key="2">
    <source>
        <dbReference type="ARBA" id="ARBA00006434"/>
    </source>
</evidence>